<keyword evidence="3" id="KW-1185">Reference proteome</keyword>
<evidence type="ECO:0000313" key="3">
    <source>
        <dbReference type="Proteomes" id="UP000520814"/>
    </source>
</evidence>
<dbReference type="PANTHER" id="PTHR43792:SF1">
    <property type="entry name" value="N-ACETYLTRANSFERASE DOMAIN-CONTAINING PROTEIN"/>
    <property type="match status" value="1"/>
</dbReference>
<reference evidence="2 3" key="1">
    <citation type="submission" date="2020-08" db="EMBL/GenBank/DDBJ databases">
        <title>Genomic Encyclopedia of Type Strains, Phase IV (KMG-IV): sequencing the most valuable type-strain genomes for metagenomic binning, comparative biology and taxonomic classification.</title>
        <authorList>
            <person name="Goeker M."/>
        </authorList>
    </citation>
    <scope>NUCLEOTIDE SEQUENCE [LARGE SCALE GENOMIC DNA]</scope>
    <source>
        <strain evidence="2 3">DSM 23562</strain>
    </source>
</reference>
<dbReference type="AlphaFoldDB" id="A0A7W9SX99"/>
<dbReference type="SUPFAM" id="SSF55729">
    <property type="entry name" value="Acyl-CoA N-acyltransferases (Nat)"/>
    <property type="match status" value="1"/>
</dbReference>
<dbReference type="InterPro" id="IPR000182">
    <property type="entry name" value="GNAT_dom"/>
</dbReference>
<dbReference type="PANTHER" id="PTHR43792">
    <property type="entry name" value="GNAT FAMILY, PUTATIVE (AFU_ORTHOLOGUE AFUA_3G00765)-RELATED-RELATED"/>
    <property type="match status" value="1"/>
</dbReference>
<dbReference type="InterPro" id="IPR016181">
    <property type="entry name" value="Acyl_CoA_acyltransferase"/>
</dbReference>
<proteinExistence type="predicted"/>
<dbReference type="Pfam" id="PF13302">
    <property type="entry name" value="Acetyltransf_3"/>
    <property type="match status" value="1"/>
</dbReference>
<protein>
    <submittedName>
        <fullName evidence="2">Ribosomal-protein-alanine N-acetyltransferase</fullName>
        <ecNumber evidence="2">2.3.1.267</ecNumber>
    </submittedName>
</protein>
<dbReference type="Proteomes" id="UP000520814">
    <property type="component" value="Unassembled WGS sequence"/>
</dbReference>
<comment type="caution">
    <text evidence="2">The sequence shown here is derived from an EMBL/GenBank/DDBJ whole genome shotgun (WGS) entry which is preliminary data.</text>
</comment>
<dbReference type="InterPro" id="IPR051531">
    <property type="entry name" value="N-acetyltransferase"/>
</dbReference>
<name>A0A7W9SX99_ARMRO</name>
<keyword evidence="2" id="KW-0808">Transferase</keyword>
<dbReference type="PROSITE" id="PS51186">
    <property type="entry name" value="GNAT"/>
    <property type="match status" value="1"/>
</dbReference>
<dbReference type="EC" id="2.3.1.267" evidence="2"/>
<organism evidence="2 3">
    <name type="scientific">Armatimonas rosea</name>
    <dbReference type="NCBI Taxonomy" id="685828"/>
    <lineage>
        <taxon>Bacteria</taxon>
        <taxon>Bacillati</taxon>
        <taxon>Armatimonadota</taxon>
        <taxon>Armatimonadia</taxon>
        <taxon>Armatimonadales</taxon>
        <taxon>Armatimonadaceae</taxon>
        <taxon>Armatimonas</taxon>
    </lineage>
</organism>
<feature type="domain" description="N-acetyltransferase" evidence="1">
    <location>
        <begin position="15"/>
        <end position="176"/>
    </location>
</feature>
<keyword evidence="2" id="KW-0012">Acyltransferase</keyword>
<dbReference type="GO" id="GO:0008999">
    <property type="term" value="F:protein-N-terminal-alanine acetyltransferase activity"/>
    <property type="evidence" value="ECO:0007669"/>
    <property type="project" value="UniProtKB-EC"/>
</dbReference>
<dbReference type="EMBL" id="JACHGW010000007">
    <property type="protein sequence ID" value="MBB6053623.1"/>
    <property type="molecule type" value="Genomic_DNA"/>
</dbReference>
<dbReference type="CDD" id="cd04301">
    <property type="entry name" value="NAT_SF"/>
    <property type="match status" value="1"/>
</dbReference>
<accession>A0A7W9SX99</accession>
<sequence>MSDLPPFPTLTTKRLVLRELTRADADDVFAFRSDPVVQQYDESPMTSRDEALAFIDDIRAIRPTQTFLGWGVALRASNQVIGVVALWDWDRAKRQAELGYGLAKEHWGQGLGQEAVGAVVEYGFDSLALHWVYATTRTANVRSIQMLERLGFQRESTWHQHDLDGAGGLLESTLLGRQRPTNG</sequence>
<dbReference type="Gene3D" id="3.40.630.30">
    <property type="match status" value="1"/>
</dbReference>
<evidence type="ECO:0000259" key="1">
    <source>
        <dbReference type="PROSITE" id="PS51186"/>
    </source>
</evidence>
<evidence type="ECO:0000313" key="2">
    <source>
        <dbReference type="EMBL" id="MBB6053623.1"/>
    </source>
</evidence>
<dbReference type="RefSeq" id="WP_184203711.1">
    <property type="nucleotide sequence ID" value="NZ_JACHGW010000007.1"/>
</dbReference>
<gene>
    <name evidence="2" type="ORF">HNQ39_005458</name>
</gene>